<proteinExistence type="predicted"/>
<gene>
    <name evidence="2" type="ORF">P879_10019</name>
</gene>
<feature type="region of interest" description="Disordered" evidence="1">
    <location>
        <begin position="1"/>
        <end position="23"/>
    </location>
</feature>
<name>A0A8T0D416_9TREM</name>
<comment type="caution">
    <text evidence="2">The sequence shown here is derived from an EMBL/GenBank/DDBJ whole genome shotgun (WGS) entry which is preliminary data.</text>
</comment>
<dbReference type="EMBL" id="JTDF01018848">
    <property type="protein sequence ID" value="KAF8562595.1"/>
    <property type="molecule type" value="Genomic_DNA"/>
</dbReference>
<dbReference type="AlphaFoldDB" id="A0A8T0D416"/>
<dbReference type="OrthoDB" id="10485130at2759"/>
<evidence type="ECO:0000313" key="3">
    <source>
        <dbReference type="Proteomes" id="UP000699462"/>
    </source>
</evidence>
<protein>
    <submittedName>
        <fullName evidence="2">Uncharacterized protein</fullName>
    </submittedName>
</protein>
<accession>A0A8T0D416</accession>
<feature type="non-terminal residue" evidence="2">
    <location>
        <position position="182"/>
    </location>
</feature>
<keyword evidence="3" id="KW-1185">Reference proteome</keyword>
<feature type="compositionally biased region" description="Basic and acidic residues" evidence="1">
    <location>
        <begin position="1"/>
        <end position="11"/>
    </location>
</feature>
<organism evidence="2 3">
    <name type="scientific">Paragonimus westermani</name>
    <dbReference type="NCBI Taxonomy" id="34504"/>
    <lineage>
        <taxon>Eukaryota</taxon>
        <taxon>Metazoa</taxon>
        <taxon>Spiralia</taxon>
        <taxon>Lophotrochozoa</taxon>
        <taxon>Platyhelminthes</taxon>
        <taxon>Trematoda</taxon>
        <taxon>Digenea</taxon>
        <taxon>Plagiorchiida</taxon>
        <taxon>Troglotremata</taxon>
        <taxon>Troglotrematidae</taxon>
        <taxon>Paragonimus</taxon>
    </lineage>
</organism>
<dbReference type="Proteomes" id="UP000699462">
    <property type="component" value="Unassembled WGS sequence"/>
</dbReference>
<sequence length="182" mass="20521">FLFKNAEKRPSFIENTPPRGTTAGCLLSNSPHSRDLLPVRFGELPDSSKVRCLTSSSPVGANELLNYVVQTVHQLNVRLERDQYRLNFLTAETLKRRAEDFEIAASCTDFRLPLASEVVLMQPGAKLQEGDKRVNLVTYHFESHLFSGAFVFNLRWSALCRSGSSYNGESYLGNFRTQLQTT</sequence>
<reference evidence="2 3" key="1">
    <citation type="submission" date="2019-07" db="EMBL/GenBank/DDBJ databases">
        <title>Annotation for the trematode Paragonimus westermani.</title>
        <authorList>
            <person name="Choi Y.-J."/>
        </authorList>
    </citation>
    <scope>NUCLEOTIDE SEQUENCE [LARGE SCALE GENOMIC DNA]</scope>
    <source>
        <strain evidence="2">180907_Pwestermani</strain>
    </source>
</reference>
<evidence type="ECO:0000256" key="1">
    <source>
        <dbReference type="SAM" id="MobiDB-lite"/>
    </source>
</evidence>
<evidence type="ECO:0000313" key="2">
    <source>
        <dbReference type="EMBL" id="KAF8562595.1"/>
    </source>
</evidence>